<evidence type="ECO:0000256" key="1">
    <source>
        <dbReference type="ARBA" id="ARBA00008829"/>
    </source>
</evidence>
<keyword evidence="3" id="KW-0378">Hydrolase</keyword>
<evidence type="ECO:0000313" key="3">
    <source>
        <dbReference type="EMBL" id="GBD08491.1"/>
    </source>
</evidence>
<gene>
    <name evidence="3" type="primary">lhyD</name>
    <name evidence="3" type="ORF">HRbin22_00731</name>
</gene>
<feature type="domain" description="Amidohydrolase-related" evidence="2">
    <location>
        <begin position="51"/>
        <end position="428"/>
    </location>
</feature>
<dbReference type="InterPro" id="IPR032466">
    <property type="entry name" value="Metal_Hydrolase"/>
</dbReference>
<dbReference type="Proteomes" id="UP000236642">
    <property type="component" value="Unassembled WGS sequence"/>
</dbReference>
<dbReference type="Gene3D" id="2.30.40.10">
    <property type="entry name" value="Urease, subunit C, domain 1"/>
    <property type="match status" value="1"/>
</dbReference>
<proteinExistence type="inferred from homology"/>
<dbReference type="InterPro" id="IPR011059">
    <property type="entry name" value="Metal-dep_hydrolase_composite"/>
</dbReference>
<dbReference type="GO" id="GO:0006145">
    <property type="term" value="P:purine nucleobase catabolic process"/>
    <property type="evidence" value="ECO:0007669"/>
    <property type="project" value="TreeGrafter"/>
</dbReference>
<dbReference type="SUPFAM" id="SSF51556">
    <property type="entry name" value="Metallo-dependent hydrolases"/>
    <property type="match status" value="1"/>
</dbReference>
<comment type="caution">
    <text evidence="3">The sequence shown here is derived from an EMBL/GenBank/DDBJ whole genome shotgun (WGS) entry which is preliminary data.</text>
</comment>
<dbReference type="PANTHER" id="PTHR43668">
    <property type="entry name" value="ALLANTOINASE"/>
    <property type="match status" value="1"/>
</dbReference>
<dbReference type="InterPro" id="IPR050138">
    <property type="entry name" value="DHOase/Allantoinase_Hydrolase"/>
</dbReference>
<comment type="similarity">
    <text evidence="1">Belongs to the metallo-dependent hydrolases superfamily. Hydantoinase/dihydropyrimidinase family.</text>
</comment>
<dbReference type="FunFam" id="3.20.20.140:FF:000174">
    <property type="entry name" value="Dihydropyrimidinase-related protein 2"/>
    <property type="match status" value="1"/>
</dbReference>
<dbReference type="Gene3D" id="3.20.20.140">
    <property type="entry name" value="Metal-dependent hydrolases"/>
    <property type="match status" value="1"/>
</dbReference>
<dbReference type="AlphaFoldDB" id="A0A2H5Y4W9"/>
<protein>
    <submittedName>
        <fullName evidence="3">L-hydantoinase</fullName>
        <ecNumber evidence="3">3.5.2.-</ecNumber>
    </submittedName>
</protein>
<dbReference type="GO" id="GO:0005737">
    <property type="term" value="C:cytoplasm"/>
    <property type="evidence" value="ECO:0007669"/>
    <property type="project" value="TreeGrafter"/>
</dbReference>
<dbReference type="GO" id="GO:0004038">
    <property type="term" value="F:allantoinase activity"/>
    <property type="evidence" value="ECO:0007669"/>
    <property type="project" value="TreeGrafter"/>
</dbReference>
<dbReference type="InterPro" id="IPR006680">
    <property type="entry name" value="Amidohydro-rel"/>
</dbReference>
<dbReference type="SUPFAM" id="SSF51338">
    <property type="entry name" value="Composite domain of metallo-dependent hydrolases"/>
    <property type="match status" value="1"/>
</dbReference>
<name>A0A2H5Y4W9_9CHLR</name>
<dbReference type="Pfam" id="PF01979">
    <property type="entry name" value="Amidohydro_1"/>
    <property type="match status" value="1"/>
</dbReference>
<evidence type="ECO:0000313" key="4">
    <source>
        <dbReference type="Proteomes" id="UP000236642"/>
    </source>
</evidence>
<evidence type="ECO:0000259" key="2">
    <source>
        <dbReference type="Pfam" id="PF01979"/>
    </source>
</evidence>
<sequence length="455" mass="49944">MKADLVIRGGILVFPQGRIRADLVIRDGRIVGHAAPGEAEGREVVEADGLYVLPGGVDAHVHLQDPGLTDREDFITGTGAAAVGGVTTVIDHHRTIPFVLRPEIVREKAAYLASRARVDYALLGGAHPDNIDQLRPMWEAGVVGFKVFTCNLHGVPAALPDKMLEIFRTVASFDGVCLVHAEDEFITRANEERLRAAGRKDFRVIPEWRTLEAELVAVNTVVFLARLTGCRVVIAHVSHPRVCEVIRRERSLGARVWAESCPQYFHLSTDEIDRWGPWHKFTPPAREREAAEAMWSRLEAGDIDMICSDHAPATRADKARGLEDIWACSFGIPGVETALPLMLTGVNEGRLSLERLVMARSQIPAQVYGLWPRKGGLHIGADADFVLVDMAAERVLRDEDVVSKAGWTPYAGRRVRGLPVRTYVRGRLVAMNGQPVGEPGWGQFLPGPGFRGGQA</sequence>
<organism evidence="3 4">
    <name type="scientific">Candidatus Thermoflexus japonica</name>
    <dbReference type="NCBI Taxonomy" id="2035417"/>
    <lineage>
        <taxon>Bacteria</taxon>
        <taxon>Bacillati</taxon>
        <taxon>Chloroflexota</taxon>
        <taxon>Thermoflexia</taxon>
        <taxon>Thermoflexales</taxon>
        <taxon>Thermoflexaceae</taxon>
        <taxon>Thermoflexus</taxon>
    </lineage>
</organism>
<reference evidence="4" key="1">
    <citation type="submission" date="2017-09" db="EMBL/GenBank/DDBJ databases">
        <title>Metaegenomics of thermophilic ammonia-oxidizing enrichment culture.</title>
        <authorList>
            <person name="Kato S."/>
            <person name="Suzuki K."/>
        </authorList>
    </citation>
    <scope>NUCLEOTIDE SEQUENCE [LARGE SCALE GENOMIC DNA]</scope>
</reference>
<dbReference type="EMBL" id="BEHY01000010">
    <property type="protein sequence ID" value="GBD08491.1"/>
    <property type="molecule type" value="Genomic_DNA"/>
</dbReference>
<dbReference type="EC" id="3.5.2.-" evidence="3"/>
<accession>A0A2H5Y4W9</accession>
<dbReference type="SMR" id="A0A2H5Y4W9"/>
<dbReference type="PANTHER" id="PTHR43668:SF2">
    <property type="entry name" value="ALLANTOINASE"/>
    <property type="match status" value="1"/>
</dbReference>